<dbReference type="Pfam" id="PF03485">
    <property type="entry name" value="Arg_tRNA_synt_N"/>
    <property type="match status" value="1"/>
</dbReference>
<dbReference type="PROSITE" id="PS00178">
    <property type="entry name" value="AA_TRNA_LIGASE_I"/>
    <property type="match status" value="1"/>
</dbReference>
<evidence type="ECO:0000313" key="14">
    <source>
        <dbReference type="Proteomes" id="UP000007722"/>
    </source>
</evidence>
<dbReference type="EMBL" id="CP002057">
    <property type="protein sequence ID" value="ADI36656.1"/>
    <property type="molecule type" value="Genomic_DNA"/>
</dbReference>
<dbReference type="SUPFAM" id="SSF52374">
    <property type="entry name" value="Nucleotidylyl transferase"/>
    <property type="match status" value="1"/>
</dbReference>
<evidence type="ECO:0000256" key="7">
    <source>
        <dbReference type="ARBA" id="ARBA00049339"/>
    </source>
</evidence>
<comment type="catalytic activity">
    <reaction evidence="7 8">
        <text>tRNA(Arg) + L-arginine + ATP = L-arginyl-tRNA(Arg) + AMP + diphosphate</text>
        <dbReference type="Rhea" id="RHEA:20301"/>
        <dbReference type="Rhea" id="RHEA-COMP:9658"/>
        <dbReference type="Rhea" id="RHEA-COMP:9673"/>
        <dbReference type="ChEBI" id="CHEBI:30616"/>
        <dbReference type="ChEBI" id="CHEBI:32682"/>
        <dbReference type="ChEBI" id="CHEBI:33019"/>
        <dbReference type="ChEBI" id="CHEBI:78442"/>
        <dbReference type="ChEBI" id="CHEBI:78513"/>
        <dbReference type="ChEBI" id="CHEBI:456215"/>
        <dbReference type="EC" id="6.1.1.19"/>
    </reaction>
</comment>
<name>D7DU46_METV3</name>
<feature type="short sequence motif" description="'HIGH' region" evidence="8">
    <location>
        <begin position="129"/>
        <end position="139"/>
    </location>
</feature>
<evidence type="ECO:0000256" key="6">
    <source>
        <dbReference type="ARBA" id="ARBA00023146"/>
    </source>
</evidence>
<dbReference type="OrthoDB" id="372102at2157"/>
<keyword evidence="4 8" id="KW-0067">ATP-binding</keyword>
<gene>
    <name evidence="8" type="primary">argS</name>
    <name evidence="13" type="ordered locus">Mvol_0999</name>
</gene>
<dbReference type="CDD" id="cd00671">
    <property type="entry name" value="ArgRS_core"/>
    <property type="match status" value="1"/>
</dbReference>
<evidence type="ECO:0000256" key="5">
    <source>
        <dbReference type="ARBA" id="ARBA00022917"/>
    </source>
</evidence>
<evidence type="ECO:0000256" key="2">
    <source>
        <dbReference type="ARBA" id="ARBA00022598"/>
    </source>
</evidence>
<keyword evidence="6 8" id="KW-0030">Aminoacyl-tRNA synthetase</keyword>
<keyword evidence="8" id="KW-0963">Cytoplasm</keyword>
<dbReference type="PRINTS" id="PR01038">
    <property type="entry name" value="TRNASYNTHARG"/>
</dbReference>
<evidence type="ECO:0000256" key="9">
    <source>
        <dbReference type="RuleBase" id="RU363038"/>
    </source>
</evidence>
<keyword evidence="5 8" id="KW-0648">Protein biosynthesis</keyword>
<dbReference type="FunCoup" id="D7DU46">
    <property type="interactions" value="209"/>
</dbReference>
<dbReference type="SMART" id="SM01016">
    <property type="entry name" value="Arg_tRNA_synt_N"/>
    <property type="match status" value="1"/>
</dbReference>
<dbReference type="PANTHER" id="PTHR11956:SF5">
    <property type="entry name" value="ARGININE--TRNA LIGASE, CYTOPLASMIC"/>
    <property type="match status" value="1"/>
</dbReference>
<dbReference type="GO" id="GO:0004814">
    <property type="term" value="F:arginine-tRNA ligase activity"/>
    <property type="evidence" value="ECO:0007669"/>
    <property type="project" value="UniProtKB-UniRule"/>
</dbReference>
<feature type="domain" description="Arginyl tRNA synthetase N-terminal" evidence="12">
    <location>
        <begin position="7"/>
        <end position="92"/>
    </location>
</feature>
<dbReference type="eggNOG" id="arCOG00487">
    <property type="taxonomic scope" value="Archaea"/>
</dbReference>
<dbReference type="InterPro" id="IPR036695">
    <property type="entry name" value="Arg-tRNA-synth_N_sf"/>
</dbReference>
<dbReference type="InParanoid" id="D7DU46"/>
<reference evidence="13 14" key="1">
    <citation type="submission" date="2010-05" db="EMBL/GenBank/DDBJ databases">
        <title>Complete sequence of Methanococcus voltae A3.</title>
        <authorList>
            <consortium name="US DOE Joint Genome Institute"/>
            <person name="Lucas S."/>
            <person name="Copeland A."/>
            <person name="Lapidus A."/>
            <person name="Cheng J.-F."/>
            <person name="Bruce D."/>
            <person name="Goodwin L."/>
            <person name="Pitluck S."/>
            <person name="Lowry S."/>
            <person name="Clum A."/>
            <person name="Land M."/>
            <person name="Hauser L."/>
            <person name="Kyrpides N."/>
            <person name="Mikhailova N."/>
            <person name="Whitman W.B."/>
            <person name="Woyke T."/>
        </authorList>
    </citation>
    <scope>NUCLEOTIDE SEQUENCE [LARGE SCALE GENOMIC DNA]</scope>
    <source>
        <strain evidence="14">ATCC BAA-1334 / A3</strain>
    </source>
</reference>
<dbReference type="SMART" id="SM00836">
    <property type="entry name" value="DALR_1"/>
    <property type="match status" value="1"/>
</dbReference>
<dbReference type="InterPro" id="IPR009080">
    <property type="entry name" value="tRNAsynth_Ia_anticodon-bd"/>
</dbReference>
<evidence type="ECO:0000256" key="4">
    <source>
        <dbReference type="ARBA" id="ARBA00022840"/>
    </source>
</evidence>
<proteinExistence type="inferred from homology"/>
<sequence>MPNEIENKLIEILNEKVKNLTGEEIEIRLDEPPSINMGDYSTNICFRLAKPLRKAPKMIAEDIVSQLIEENDLKALKIEKIEALNGYINFFVDYNEFSKEVLSNIADEKESFGKLETKNEKVILEHTSANPNGPFHIGHGRNMVIGDSLKRILINAGYDVETQYYVNDMGRQEAIVVYGLDKFNLNENKKQDHGIGEVYVETNKLLNENEDLNQEILDLMRNYESDCEIFEKEGKESEIMGKFEKAVNYTLDGFKQTLGNLNIYHDKFVWESSFVKNGDVKSLIARLKETGKVVKDEVYRLDLSDYGIEKKMVLARLNGTSLYSTRDIAYHIAKMENCDKAVNLLGADHKLTAIMVNKTLDLLGYNEADIVFYEFISLPEGSMSTRRGTFISMDELLEEAKVRAKSEIIKRNVATDEAEIEEIANKIAVGAVRYNIVRISPEKPMIFRWDEALDFEKVGCPVIQYAHARCCRILENVSNSDNLDVLTNMDNINNLESEFNYEMNDSEKVLVRMISKLPEIIEKSAEVRKPQILANYVLDVAQSFNKFYGNCPILKESENIKNSRIKIVNATKIVIENSLELLGIEVPGKM</sequence>
<dbReference type="Proteomes" id="UP000007722">
    <property type="component" value="Chromosome"/>
</dbReference>
<dbReference type="HAMAP" id="MF_00123">
    <property type="entry name" value="Arg_tRNA_synth"/>
    <property type="match status" value="1"/>
</dbReference>
<evidence type="ECO:0000259" key="12">
    <source>
        <dbReference type="SMART" id="SM01016"/>
    </source>
</evidence>
<dbReference type="InterPro" id="IPR035684">
    <property type="entry name" value="ArgRS_core"/>
</dbReference>
<dbReference type="PANTHER" id="PTHR11956">
    <property type="entry name" value="ARGINYL-TRNA SYNTHETASE"/>
    <property type="match status" value="1"/>
</dbReference>
<dbReference type="SUPFAM" id="SSF55190">
    <property type="entry name" value="Arginyl-tRNA synthetase (ArgRS), N-terminal 'additional' domain"/>
    <property type="match status" value="1"/>
</dbReference>
<dbReference type="NCBIfam" id="TIGR00456">
    <property type="entry name" value="argS"/>
    <property type="match status" value="1"/>
</dbReference>
<dbReference type="InterPro" id="IPR001412">
    <property type="entry name" value="aa-tRNA-synth_I_CS"/>
</dbReference>
<protein>
    <recommendedName>
        <fullName evidence="8">Arginine--tRNA ligase</fullName>
        <ecNumber evidence="8">6.1.1.19</ecNumber>
    </recommendedName>
    <alternativeName>
        <fullName evidence="8">Arginyl-tRNA synthetase</fullName>
        <shortName evidence="8">ArgRS</shortName>
    </alternativeName>
</protein>
<keyword evidence="2 8" id="KW-0436">Ligase</keyword>
<dbReference type="GO" id="GO:0005737">
    <property type="term" value="C:cytoplasm"/>
    <property type="evidence" value="ECO:0007669"/>
    <property type="project" value="UniProtKB-SubCell"/>
</dbReference>
<dbReference type="InterPro" id="IPR008909">
    <property type="entry name" value="DALR_anticod-bd"/>
</dbReference>
<comment type="similarity">
    <text evidence="1 8 9">Belongs to the class-I aminoacyl-tRNA synthetase family.</text>
</comment>
<dbReference type="Gene3D" id="1.10.730.10">
    <property type="entry name" value="Isoleucyl-tRNA Synthetase, Domain 1"/>
    <property type="match status" value="1"/>
</dbReference>
<evidence type="ECO:0000313" key="13">
    <source>
        <dbReference type="EMBL" id="ADI36656.1"/>
    </source>
</evidence>
<evidence type="ECO:0000256" key="1">
    <source>
        <dbReference type="ARBA" id="ARBA00005594"/>
    </source>
</evidence>
<keyword evidence="3 8" id="KW-0547">Nucleotide-binding</keyword>
<evidence type="ECO:0000256" key="10">
    <source>
        <dbReference type="SAM" id="Coils"/>
    </source>
</evidence>
<dbReference type="GO" id="GO:0006420">
    <property type="term" value="P:arginyl-tRNA aminoacylation"/>
    <property type="evidence" value="ECO:0007669"/>
    <property type="project" value="UniProtKB-UniRule"/>
</dbReference>
<dbReference type="AlphaFoldDB" id="D7DU46"/>
<evidence type="ECO:0000259" key="11">
    <source>
        <dbReference type="SMART" id="SM00836"/>
    </source>
</evidence>
<organism evidence="13 14">
    <name type="scientific">Methanococcus voltae (strain ATCC BAA-1334 / A3)</name>
    <dbReference type="NCBI Taxonomy" id="456320"/>
    <lineage>
        <taxon>Archaea</taxon>
        <taxon>Methanobacteriati</taxon>
        <taxon>Methanobacteriota</taxon>
        <taxon>Methanomada group</taxon>
        <taxon>Methanococci</taxon>
        <taxon>Methanococcales</taxon>
        <taxon>Methanococcaceae</taxon>
        <taxon>Methanococcus</taxon>
    </lineage>
</organism>
<dbReference type="Gene3D" id="3.30.1360.70">
    <property type="entry name" value="Arginyl tRNA synthetase N-terminal domain"/>
    <property type="match status" value="1"/>
</dbReference>
<dbReference type="GO" id="GO:0005524">
    <property type="term" value="F:ATP binding"/>
    <property type="evidence" value="ECO:0007669"/>
    <property type="project" value="UniProtKB-UniRule"/>
</dbReference>
<dbReference type="Pfam" id="PF05746">
    <property type="entry name" value="DALR_1"/>
    <property type="match status" value="1"/>
</dbReference>
<dbReference type="EC" id="6.1.1.19" evidence="8"/>
<accession>D7DU46</accession>
<dbReference type="HOGENOM" id="CLU_006406_6_1_2"/>
<dbReference type="Pfam" id="PF00750">
    <property type="entry name" value="tRNA-synt_1d"/>
    <property type="match status" value="1"/>
</dbReference>
<dbReference type="STRING" id="456320.Mvol_0999"/>
<feature type="domain" description="DALR anticodon binding" evidence="11">
    <location>
        <begin position="463"/>
        <end position="590"/>
    </location>
</feature>
<dbReference type="KEGG" id="mvo:Mvol_0999"/>
<keyword evidence="14" id="KW-1185">Reference proteome</keyword>
<keyword evidence="10" id="KW-0175">Coiled coil</keyword>
<evidence type="ECO:0000256" key="3">
    <source>
        <dbReference type="ARBA" id="ARBA00022741"/>
    </source>
</evidence>
<feature type="coiled-coil region" evidence="10">
    <location>
        <begin position="202"/>
        <end position="233"/>
    </location>
</feature>
<evidence type="ECO:0000256" key="8">
    <source>
        <dbReference type="HAMAP-Rule" id="MF_00123"/>
    </source>
</evidence>
<dbReference type="SUPFAM" id="SSF47323">
    <property type="entry name" value="Anticodon-binding domain of a subclass of class I aminoacyl-tRNA synthetases"/>
    <property type="match status" value="1"/>
</dbReference>
<dbReference type="InterPro" id="IPR014729">
    <property type="entry name" value="Rossmann-like_a/b/a_fold"/>
</dbReference>
<dbReference type="InterPro" id="IPR005148">
    <property type="entry name" value="Arg-tRNA-synth_N"/>
</dbReference>
<dbReference type="Gene3D" id="3.40.50.620">
    <property type="entry name" value="HUPs"/>
    <property type="match status" value="1"/>
</dbReference>
<dbReference type="InterPro" id="IPR001278">
    <property type="entry name" value="Arg-tRNA-ligase"/>
</dbReference>
<comment type="subcellular location">
    <subcellularLocation>
        <location evidence="8">Cytoplasm</location>
    </subcellularLocation>
</comment>